<evidence type="ECO:0000313" key="2">
    <source>
        <dbReference type="Proteomes" id="UP000789366"/>
    </source>
</evidence>
<evidence type="ECO:0000313" key="1">
    <source>
        <dbReference type="EMBL" id="CAG8458855.1"/>
    </source>
</evidence>
<comment type="caution">
    <text evidence="1">The sequence shown here is derived from an EMBL/GenBank/DDBJ whole genome shotgun (WGS) entry which is preliminary data.</text>
</comment>
<keyword evidence="2" id="KW-1185">Reference proteome</keyword>
<name>A0ACA9K862_9GLOM</name>
<proteinExistence type="predicted"/>
<gene>
    <name evidence="1" type="ORF">SPELUC_LOCUS1163</name>
</gene>
<sequence length="488" mass="56432">MSADQEKYPSHNQSEQDDLQNTTSLSLALSKKHDSTVWPYFNEDTGSPVCKLCNTPFSAVASTSTLRRHLKIHDIIAPKRKHKHLVINPYLEIEQQKRDNLVVRWIICDLQSFNVVEGEEWRAMISKFDPRYQFPSRNMIRDYVTELFQKKKSEVKLALHKISNKVAFTSDLWTASNGMSFLSLTIHYVDSFWKLKHFLLDIIPIKERHTGVNIANTIMDVLDEYSISEKTLALTTDNASSMILCATIVAEELQNFNNFEFSHYRCAAHILNLAVGSGLDFINESIVKVRSLMSYIKMSQPTINNLKKLCEIKNIEYLAPELDVKHRWNSTYYMLNKWKRMESPLTMLVVDDLIIRQKCPDENDRANINDYLSRYKDDANFSQNQVATAIYQKLEKYWPILDENSQISTLLDPRTKLTAFRDLNEKTKAINLVSNLQGYSIVSNSTPTPNDLSSTQNYFRQLRISDSSQENQSDSFLLKYTISLTSKN</sequence>
<organism evidence="1 2">
    <name type="scientific">Cetraspora pellucida</name>
    <dbReference type="NCBI Taxonomy" id="1433469"/>
    <lineage>
        <taxon>Eukaryota</taxon>
        <taxon>Fungi</taxon>
        <taxon>Fungi incertae sedis</taxon>
        <taxon>Mucoromycota</taxon>
        <taxon>Glomeromycotina</taxon>
        <taxon>Glomeromycetes</taxon>
        <taxon>Diversisporales</taxon>
        <taxon>Gigasporaceae</taxon>
        <taxon>Cetraspora</taxon>
    </lineage>
</organism>
<reference evidence="1" key="1">
    <citation type="submission" date="2021-06" db="EMBL/GenBank/DDBJ databases">
        <authorList>
            <person name="Kallberg Y."/>
            <person name="Tangrot J."/>
            <person name="Rosling A."/>
        </authorList>
    </citation>
    <scope>NUCLEOTIDE SEQUENCE</scope>
    <source>
        <strain evidence="1">28 12/20/2015</strain>
    </source>
</reference>
<protein>
    <submittedName>
        <fullName evidence="1">16676_t:CDS:1</fullName>
    </submittedName>
</protein>
<dbReference type="Proteomes" id="UP000789366">
    <property type="component" value="Unassembled WGS sequence"/>
</dbReference>
<dbReference type="EMBL" id="CAJVPW010000573">
    <property type="protein sequence ID" value="CAG8458855.1"/>
    <property type="molecule type" value="Genomic_DNA"/>
</dbReference>
<accession>A0ACA9K862</accession>